<gene>
    <name evidence="10" type="ORF">SIL87_04485</name>
</gene>
<reference evidence="10 11" key="1">
    <citation type="submission" date="2023-11" db="EMBL/GenBank/DDBJ databases">
        <title>MicrobeMod: A computational toolkit for identifying prokaryotic methylation and restriction-modification with nanopore sequencing.</title>
        <authorList>
            <person name="Crits-Christoph A."/>
            <person name="Kang S.C."/>
            <person name="Lee H."/>
            <person name="Ostrov N."/>
        </authorList>
    </citation>
    <scope>NUCLEOTIDE SEQUENCE [LARGE SCALE GENOMIC DNA]</scope>
    <source>
        <strain evidence="10 11">DSMZ 700</strain>
    </source>
</reference>
<feature type="transmembrane region" description="Helical" evidence="8">
    <location>
        <begin position="368"/>
        <end position="387"/>
    </location>
</feature>
<evidence type="ECO:0000256" key="8">
    <source>
        <dbReference type="SAM" id="Phobius"/>
    </source>
</evidence>
<dbReference type="SUPFAM" id="SSF103473">
    <property type="entry name" value="MFS general substrate transporter"/>
    <property type="match status" value="1"/>
</dbReference>
<dbReference type="Proteomes" id="UP001279553">
    <property type="component" value="Unassembled WGS sequence"/>
</dbReference>
<feature type="transmembrane region" description="Helical" evidence="8">
    <location>
        <begin position="300"/>
        <end position="321"/>
    </location>
</feature>
<feature type="transmembrane region" description="Helical" evidence="8">
    <location>
        <begin position="246"/>
        <end position="264"/>
    </location>
</feature>
<comment type="caution">
    <text evidence="10">The sequence shown here is derived from an EMBL/GenBank/DDBJ whole genome shotgun (WGS) entry which is preliminary data.</text>
</comment>
<comment type="subcellular location">
    <subcellularLocation>
        <location evidence="2">Membrane</location>
        <topology evidence="2">Multi-pass membrane protein</topology>
    </subcellularLocation>
</comment>
<dbReference type="InterPro" id="IPR011701">
    <property type="entry name" value="MFS"/>
</dbReference>
<dbReference type="PROSITE" id="PS50850">
    <property type="entry name" value="MFS"/>
    <property type="match status" value="1"/>
</dbReference>
<dbReference type="GO" id="GO:0016020">
    <property type="term" value="C:membrane"/>
    <property type="evidence" value="ECO:0007669"/>
    <property type="project" value="UniProtKB-SubCell"/>
</dbReference>
<dbReference type="GO" id="GO:0022857">
    <property type="term" value="F:transmembrane transporter activity"/>
    <property type="evidence" value="ECO:0007669"/>
    <property type="project" value="InterPro"/>
</dbReference>
<evidence type="ECO:0000256" key="2">
    <source>
        <dbReference type="ARBA" id="ARBA00004141"/>
    </source>
</evidence>
<keyword evidence="11" id="KW-1185">Reference proteome</keyword>
<evidence type="ECO:0000256" key="3">
    <source>
        <dbReference type="ARBA" id="ARBA00007520"/>
    </source>
</evidence>
<feature type="transmembrane region" description="Helical" evidence="8">
    <location>
        <begin position="333"/>
        <end position="356"/>
    </location>
</feature>
<keyword evidence="4" id="KW-0813">Transport</keyword>
<dbReference type="EMBL" id="JAWXYB010000018">
    <property type="protein sequence ID" value="MDX5930022.1"/>
    <property type="molecule type" value="Genomic_DNA"/>
</dbReference>
<evidence type="ECO:0000313" key="11">
    <source>
        <dbReference type="Proteomes" id="UP001279553"/>
    </source>
</evidence>
<organism evidence="10 11">
    <name type="scientific">Acidiphilium acidophilum</name>
    <name type="common">Thiobacillus acidophilus</name>
    <dbReference type="NCBI Taxonomy" id="76588"/>
    <lineage>
        <taxon>Bacteria</taxon>
        <taxon>Pseudomonadati</taxon>
        <taxon>Pseudomonadota</taxon>
        <taxon>Alphaproteobacteria</taxon>
        <taxon>Acetobacterales</taxon>
        <taxon>Acidocellaceae</taxon>
        <taxon>Acidiphilium</taxon>
    </lineage>
</organism>
<evidence type="ECO:0000259" key="9">
    <source>
        <dbReference type="PROSITE" id="PS50850"/>
    </source>
</evidence>
<feature type="transmembrane region" description="Helical" evidence="8">
    <location>
        <begin position="38"/>
        <end position="59"/>
    </location>
</feature>
<feature type="transmembrane region" description="Helical" evidence="8">
    <location>
        <begin position="129"/>
        <end position="153"/>
    </location>
</feature>
<dbReference type="PANTHER" id="PTHR23504:SF15">
    <property type="entry name" value="MAJOR FACILITATOR SUPERFAMILY (MFS) PROFILE DOMAIN-CONTAINING PROTEIN"/>
    <property type="match status" value="1"/>
</dbReference>
<dbReference type="InterPro" id="IPR036259">
    <property type="entry name" value="MFS_trans_sf"/>
</dbReference>
<dbReference type="AlphaFoldDB" id="A0AAW9DNT7"/>
<feature type="transmembrane region" description="Helical" evidence="8">
    <location>
        <begin position="209"/>
        <end position="234"/>
    </location>
</feature>
<accession>A0AAW9DNT7</accession>
<feature type="transmembrane region" description="Helical" evidence="8">
    <location>
        <begin position="159"/>
        <end position="177"/>
    </location>
</feature>
<evidence type="ECO:0000256" key="6">
    <source>
        <dbReference type="ARBA" id="ARBA00022989"/>
    </source>
</evidence>
<name>A0AAW9DNT7_ACIAO</name>
<dbReference type="InterPro" id="IPR005829">
    <property type="entry name" value="Sugar_transporter_CS"/>
</dbReference>
<dbReference type="PRINTS" id="PR01035">
    <property type="entry name" value="TCRTETA"/>
</dbReference>
<protein>
    <submittedName>
        <fullName evidence="10">MFS transporter</fullName>
    </submittedName>
</protein>
<feature type="transmembrane region" description="Helical" evidence="8">
    <location>
        <begin position="276"/>
        <end position="294"/>
    </location>
</feature>
<keyword evidence="7 8" id="KW-0472">Membrane</keyword>
<dbReference type="InterPro" id="IPR020846">
    <property type="entry name" value="MFS_dom"/>
</dbReference>
<dbReference type="Gene3D" id="1.20.1250.20">
    <property type="entry name" value="MFS general substrate transporter like domains"/>
    <property type="match status" value="1"/>
</dbReference>
<keyword evidence="5 8" id="KW-0812">Transmembrane</keyword>
<evidence type="ECO:0000313" key="10">
    <source>
        <dbReference type="EMBL" id="MDX5930022.1"/>
    </source>
</evidence>
<dbReference type="RefSeq" id="WP_319612995.1">
    <property type="nucleotide sequence ID" value="NZ_JAWXYB010000018.1"/>
</dbReference>
<evidence type="ECO:0000256" key="1">
    <source>
        <dbReference type="ARBA" id="ARBA00003279"/>
    </source>
</evidence>
<feature type="transmembrane region" description="Helical" evidence="8">
    <location>
        <begin position="96"/>
        <end position="117"/>
    </location>
</feature>
<dbReference type="PROSITE" id="PS00216">
    <property type="entry name" value="SUGAR_TRANSPORT_1"/>
    <property type="match status" value="1"/>
</dbReference>
<proteinExistence type="inferred from homology"/>
<sequence length="408" mass="43163">MGFIFAVLVIDSLGFGLIAPILPELVQKLAHVPASHAALWVGVLSMTFAATQFFAAPILGQLSDRYGRRRLILISLSGSAANYILLAFAPTIGWLFIGRFLAGATAGNVSAASAYIADITPPEKRAQRFGLIGAAFGLGFMAGPMLGGFLGAIDLRLPFLVAAGLVALNVTYGIFVLPESLPVERRRPLRLREATPLGAMRLLTTVPRLWRLAAAWSVRWFGLGALQAVLVLFTELRFNWGPQQNGLLFAAVGVSSTIVQFTLVKRAVAWFGERGAALIGFTSSAIGYLLFGFAPTPAFLFIGVAFTSLGSIANPAIRSMISRALPPDQQGRMAGALSSIEGLTAIAAPLTGAFVFDLFSRHTAWRLPGAPFVMVSAMLIGAGWLILTSAPPKPDTSTPSTPPAPDTI</sequence>
<evidence type="ECO:0000256" key="5">
    <source>
        <dbReference type="ARBA" id="ARBA00022692"/>
    </source>
</evidence>
<comment type="similarity">
    <text evidence="3">Belongs to the major facilitator superfamily. TCR/Tet family.</text>
</comment>
<evidence type="ECO:0000256" key="4">
    <source>
        <dbReference type="ARBA" id="ARBA00022448"/>
    </source>
</evidence>
<keyword evidence="6 8" id="KW-1133">Transmembrane helix</keyword>
<dbReference type="InterPro" id="IPR001958">
    <property type="entry name" value="Tet-R_TetA/multi-R_MdtG-like"/>
</dbReference>
<feature type="domain" description="Major facilitator superfamily (MFS) profile" evidence="9">
    <location>
        <begin position="1"/>
        <end position="394"/>
    </location>
</feature>
<feature type="transmembrane region" description="Helical" evidence="8">
    <location>
        <begin position="71"/>
        <end position="90"/>
    </location>
</feature>
<evidence type="ECO:0000256" key="7">
    <source>
        <dbReference type="ARBA" id="ARBA00023136"/>
    </source>
</evidence>
<dbReference type="PANTHER" id="PTHR23504">
    <property type="entry name" value="MAJOR FACILITATOR SUPERFAMILY DOMAIN-CONTAINING PROTEIN 10"/>
    <property type="match status" value="1"/>
</dbReference>
<comment type="function">
    <text evidence="1">Resistance to tetracycline by an active tetracycline efflux. This is an energy-dependent process that decreases the accumulation of the antibiotic in whole cells. This protein functions as a metal-tetracycline/H(+) antiporter.</text>
</comment>
<dbReference type="Pfam" id="PF07690">
    <property type="entry name" value="MFS_1"/>
    <property type="match status" value="1"/>
</dbReference>